<comment type="catalytic activity">
    <reaction evidence="9 10">
        <text>a 2'-deoxyribonucleoside 5'-diphosphate + [thioredoxin]-disulfide + H2O = a ribonucleoside 5'-diphosphate + [thioredoxin]-dithiol</text>
        <dbReference type="Rhea" id="RHEA:23252"/>
        <dbReference type="Rhea" id="RHEA-COMP:10698"/>
        <dbReference type="Rhea" id="RHEA-COMP:10700"/>
        <dbReference type="ChEBI" id="CHEBI:15377"/>
        <dbReference type="ChEBI" id="CHEBI:29950"/>
        <dbReference type="ChEBI" id="CHEBI:50058"/>
        <dbReference type="ChEBI" id="CHEBI:57930"/>
        <dbReference type="ChEBI" id="CHEBI:73316"/>
        <dbReference type="EC" id="1.17.4.1"/>
    </reaction>
</comment>
<protein>
    <recommendedName>
        <fullName evidence="10">Vitamin B12-dependent ribonucleotide reductase</fullName>
        <ecNumber evidence="10">1.17.4.1</ecNumber>
    </recommendedName>
</protein>
<keyword evidence="8 10" id="KW-0170">Cobalt</keyword>
<dbReference type="NCBIfam" id="TIGR02504">
    <property type="entry name" value="NrdJ_Z"/>
    <property type="match status" value="1"/>
</dbReference>
<reference evidence="12" key="1">
    <citation type="journal article" date="2014" name="Int. J. Syst. Evol. Microbiol.">
        <title>Complete genome sequence of Corynebacterium casei LMG S-19264T (=DSM 44701T), isolated from a smear-ripened cheese.</title>
        <authorList>
            <consortium name="US DOE Joint Genome Institute (JGI-PGF)"/>
            <person name="Walter F."/>
            <person name="Albersmeier A."/>
            <person name="Kalinowski J."/>
            <person name="Ruckert C."/>
        </authorList>
    </citation>
    <scope>NUCLEOTIDE SEQUENCE</scope>
    <source>
        <strain evidence="12">JCM 12580</strain>
    </source>
</reference>
<evidence type="ECO:0000256" key="7">
    <source>
        <dbReference type="ARBA" id="ARBA00023157"/>
    </source>
</evidence>
<dbReference type="PANTHER" id="PTHR43371:SF1">
    <property type="entry name" value="RIBONUCLEOSIDE-DIPHOSPHATE REDUCTASE"/>
    <property type="match status" value="1"/>
</dbReference>
<evidence type="ECO:0000313" key="12">
    <source>
        <dbReference type="EMBL" id="GGK02588.1"/>
    </source>
</evidence>
<name>A0A917UZW4_9BACI</name>
<evidence type="ECO:0000256" key="4">
    <source>
        <dbReference type="ARBA" id="ARBA00022634"/>
    </source>
</evidence>
<dbReference type="Pfam" id="PF02867">
    <property type="entry name" value="Ribonuc_red_lgC"/>
    <property type="match status" value="1"/>
</dbReference>
<evidence type="ECO:0000256" key="8">
    <source>
        <dbReference type="ARBA" id="ARBA00023285"/>
    </source>
</evidence>
<evidence type="ECO:0000256" key="1">
    <source>
        <dbReference type="ARBA" id="ARBA00001922"/>
    </source>
</evidence>
<reference evidence="12" key="2">
    <citation type="submission" date="2020-09" db="EMBL/GenBank/DDBJ databases">
        <authorList>
            <person name="Sun Q."/>
            <person name="Ohkuma M."/>
        </authorList>
    </citation>
    <scope>NUCLEOTIDE SEQUENCE</scope>
    <source>
        <strain evidence="12">JCM 12580</strain>
    </source>
</reference>
<keyword evidence="7" id="KW-1015">Disulfide bond</keyword>
<dbReference type="GO" id="GO:0071897">
    <property type="term" value="P:DNA biosynthetic process"/>
    <property type="evidence" value="ECO:0007669"/>
    <property type="project" value="UniProtKB-KW"/>
</dbReference>
<gene>
    <name evidence="12" type="ORF">GCM10007063_26130</name>
</gene>
<keyword evidence="5 10" id="KW-0547">Nucleotide-binding</keyword>
<dbReference type="Proteomes" id="UP000658382">
    <property type="component" value="Unassembled WGS sequence"/>
</dbReference>
<evidence type="ECO:0000259" key="11">
    <source>
        <dbReference type="Pfam" id="PF02867"/>
    </source>
</evidence>
<evidence type="ECO:0000313" key="13">
    <source>
        <dbReference type="Proteomes" id="UP000658382"/>
    </source>
</evidence>
<dbReference type="EMBL" id="BMNQ01000045">
    <property type="protein sequence ID" value="GGK02588.1"/>
    <property type="molecule type" value="Genomic_DNA"/>
</dbReference>
<dbReference type="InterPro" id="IPR000788">
    <property type="entry name" value="RNR_lg_C"/>
</dbReference>
<accession>A0A917UZW4</accession>
<dbReference type="InterPro" id="IPR050862">
    <property type="entry name" value="RdRp_reductase_class-2"/>
</dbReference>
<keyword evidence="13" id="KW-1185">Reference proteome</keyword>
<dbReference type="GO" id="GO:0004748">
    <property type="term" value="F:ribonucleoside-diphosphate reductase activity, thioredoxin disulfide as acceptor"/>
    <property type="evidence" value="ECO:0007669"/>
    <property type="project" value="UniProtKB-EC"/>
</dbReference>
<dbReference type="AlphaFoldDB" id="A0A917UZW4"/>
<evidence type="ECO:0000256" key="9">
    <source>
        <dbReference type="ARBA" id="ARBA00047754"/>
    </source>
</evidence>
<evidence type="ECO:0000256" key="6">
    <source>
        <dbReference type="ARBA" id="ARBA00023002"/>
    </source>
</evidence>
<comment type="caution">
    <text evidence="12">The sequence shown here is derived from an EMBL/GenBank/DDBJ whole genome shotgun (WGS) entry which is preliminary data.</text>
</comment>
<evidence type="ECO:0000256" key="10">
    <source>
        <dbReference type="RuleBase" id="RU364064"/>
    </source>
</evidence>
<dbReference type="GO" id="GO:0000166">
    <property type="term" value="F:nucleotide binding"/>
    <property type="evidence" value="ECO:0007669"/>
    <property type="project" value="UniProtKB-KW"/>
</dbReference>
<dbReference type="PRINTS" id="PR01183">
    <property type="entry name" value="RIBORDTASEM1"/>
</dbReference>
<evidence type="ECO:0000256" key="3">
    <source>
        <dbReference type="ARBA" id="ARBA00022628"/>
    </source>
</evidence>
<dbReference type="Gene3D" id="3.20.70.20">
    <property type="match status" value="1"/>
</dbReference>
<keyword evidence="3 10" id="KW-0846">Cobalamin</keyword>
<dbReference type="GO" id="GO:0031419">
    <property type="term" value="F:cobalamin binding"/>
    <property type="evidence" value="ECO:0007669"/>
    <property type="project" value="UniProtKB-KW"/>
</dbReference>
<proteinExistence type="inferred from homology"/>
<dbReference type="NCBIfam" id="NF005991">
    <property type="entry name" value="PRK08115.1"/>
    <property type="match status" value="1"/>
</dbReference>
<keyword evidence="4 10" id="KW-0237">DNA synthesis</keyword>
<dbReference type="EC" id="1.17.4.1" evidence="10"/>
<comment type="function">
    <text evidence="10">Catalyzes the reduction of ribonucleotides to deoxyribonucleotides. May function to provide a pool of deoxyribonucleotide precursors for DNA repair during oxygen limitation and/or for immediate growth after restoration of oxygen.</text>
</comment>
<sequence length="614" mass="68988">MFRQCVRYGLNSGVIWRVDVANQRNTLAQMIMLVDSHPDIIEFIISKMQNPRILRYLIENTEDEQIKNLAQEKLRFTPLTETESDLYQGIVNYRSMPGQGGFTQAAIREAEQKLATGGTYDVHNPEFLTGANISVCITKDFMEAVKNDEEYELCFPDVENYSEEEMKAYNAQWHEVGDVRKWKEMGYNIRVYRRIKAKELWNLINICATYSAEPGIFFIDNANEMTNAQAYGDQVVATNPCGEQPLAPYSVCNLAAVNLAQMADKQTKKVDYEKLKQTVRTGVRMQDNVIDATPYFLEENKKQALGERRVGLGVMGLHDLLIYCETKYGSKEGNALADMIFETIALTAYRESIKLAKEKGSFPFLVGASDEETKRLREAFISTGYMQKMPSDIKENILEYGIRNSHLLTVAPTGSTGTMAGVSTGLEPYFSFSYFRSGRLGKFIEVNAKIVQEYLDRHPEQDPENLPDWFISAMSLSPEEHADTQCVIQSWVDSSISKTVNAPKGYTVDQVESVYRRLYNGGAKGGTVYVDGSRDTQVLTLKTEENAFSEQTELFEEDKPKVVLMDTVQELDKTNVSIGSEVGDTCPVCRNGNIEDIGGCNTCTSCGAQLKCGL</sequence>
<feature type="domain" description="Ribonucleotide reductase large subunit C-terminal" evidence="11">
    <location>
        <begin position="23"/>
        <end position="529"/>
    </location>
</feature>
<comment type="cofactor">
    <cofactor evidence="1 10">
        <name>adenosylcob(III)alamin</name>
        <dbReference type="ChEBI" id="CHEBI:18408"/>
    </cofactor>
</comment>
<evidence type="ECO:0000256" key="2">
    <source>
        <dbReference type="ARBA" id="ARBA00007405"/>
    </source>
</evidence>
<organism evidence="12 13">
    <name type="scientific">Lentibacillus kapialis</name>
    <dbReference type="NCBI Taxonomy" id="340214"/>
    <lineage>
        <taxon>Bacteria</taxon>
        <taxon>Bacillati</taxon>
        <taxon>Bacillota</taxon>
        <taxon>Bacilli</taxon>
        <taxon>Bacillales</taxon>
        <taxon>Bacillaceae</taxon>
        <taxon>Lentibacillus</taxon>
    </lineage>
</organism>
<evidence type="ECO:0000256" key="5">
    <source>
        <dbReference type="ARBA" id="ARBA00022741"/>
    </source>
</evidence>
<dbReference type="SUPFAM" id="SSF51998">
    <property type="entry name" value="PFL-like glycyl radical enzymes"/>
    <property type="match status" value="1"/>
</dbReference>
<dbReference type="CDD" id="cd02888">
    <property type="entry name" value="RNR_II_dimer"/>
    <property type="match status" value="1"/>
</dbReference>
<comment type="similarity">
    <text evidence="2 10">Belongs to the ribonucleoside diphosphate reductase class-2 family.</text>
</comment>
<dbReference type="RefSeq" id="WP_373288543.1">
    <property type="nucleotide sequence ID" value="NZ_BMNQ01000045.1"/>
</dbReference>
<dbReference type="InterPro" id="IPR013344">
    <property type="entry name" value="RNR_NrdJ/NrdZ"/>
</dbReference>
<keyword evidence="6 10" id="KW-0560">Oxidoreductase</keyword>
<dbReference type="PANTHER" id="PTHR43371">
    <property type="entry name" value="VITAMIN B12-DEPENDENT RIBONUCLEOTIDE REDUCTASE"/>
    <property type="match status" value="1"/>
</dbReference>